<dbReference type="Pfam" id="PF02014">
    <property type="entry name" value="Reeler"/>
    <property type="match status" value="1"/>
</dbReference>
<evidence type="ECO:0000259" key="15">
    <source>
        <dbReference type="PROSITE" id="PS51020"/>
    </source>
</evidence>
<dbReference type="RefSeq" id="XP_022654940.1">
    <property type="nucleotide sequence ID" value="XM_022799205.1"/>
</dbReference>
<dbReference type="InterPro" id="IPR002223">
    <property type="entry name" value="Kunitz_BPTI"/>
</dbReference>
<evidence type="ECO:0000313" key="17">
    <source>
        <dbReference type="Proteomes" id="UP000594260"/>
    </source>
</evidence>
<dbReference type="Proteomes" id="UP000594260">
    <property type="component" value="Unplaced"/>
</dbReference>
<keyword evidence="3" id="KW-0964">Secreted</keyword>
<dbReference type="InterPro" id="IPR036880">
    <property type="entry name" value="Kunitz_BPTI_sf"/>
</dbReference>
<dbReference type="GO" id="GO:0007155">
    <property type="term" value="P:cell adhesion"/>
    <property type="evidence" value="ECO:0007669"/>
    <property type="project" value="UniProtKB-KW"/>
</dbReference>
<dbReference type="InterPro" id="IPR009465">
    <property type="entry name" value="Spondin_N"/>
</dbReference>
<dbReference type="CDD" id="cd08544">
    <property type="entry name" value="Reeler"/>
    <property type="match status" value="1"/>
</dbReference>
<feature type="domain" description="Reelin" evidence="14">
    <location>
        <begin position="50"/>
        <end position="220"/>
    </location>
</feature>
<dbReference type="InterPro" id="IPR036383">
    <property type="entry name" value="TSP1_rpt_sf"/>
</dbReference>
<evidence type="ECO:0000256" key="9">
    <source>
        <dbReference type="ARBA" id="ARBA00023157"/>
    </source>
</evidence>
<dbReference type="PROSITE" id="PS51020">
    <property type="entry name" value="SPONDIN"/>
    <property type="match status" value="1"/>
</dbReference>
<keyword evidence="9" id="KW-1015">Disulfide bond</keyword>
<dbReference type="SMART" id="SM00131">
    <property type="entry name" value="KU"/>
    <property type="match status" value="1"/>
</dbReference>
<dbReference type="InterPro" id="IPR020901">
    <property type="entry name" value="Prtase_inh_Kunz-CS"/>
</dbReference>
<evidence type="ECO:0000256" key="1">
    <source>
        <dbReference type="ARBA" id="ARBA00004498"/>
    </source>
</evidence>
<name>A0A7M7JP06_VARDE</name>
<dbReference type="InterPro" id="IPR038678">
    <property type="entry name" value="Spondin_N_sf"/>
</dbReference>
<dbReference type="InterPro" id="IPR000884">
    <property type="entry name" value="TSP1_rpt"/>
</dbReference>
<evidence type="ECO:0000256" key="11">
    <source>
        <dbReference type="ARBA" id="ARBA00030964"/>
    </source>
</evidence>
<dbReference type="Gene3D" id="2.20.100.10">
    <property type="entry name" value="Thrombospondin type-1 (TSP1) repeat"/>
    <property type="match status" value="4"/>
</dbReference>
<evidence type="ECO:0000259" key="13">
    <source>
        <dbReference type="PROSITE" id="PS50279"/>
    </source>
</evidence>
<dbReference type="Pfam" id="PF19028">
    <property type="entry name" value="TSP1_spondin"/>
    <property type="match status" value="2"/>
</dbReference>
<dbReference type="PROSITE" id="PS51019">
    <property type="entry name" value="REELIN"/>
    <property type="match status" value="1"/>
</dbReference>
<dbReference type="OrthoDB" id="347314at2759"/>
<dbReference type="PANTHER" id="PTHR11311">
    <property type="entry name" value="SPONDIN"/>
    <property type="match status" value="1"/>
</dbReference>
<dbReference type="SMART" id="SM00209">
    <property type="entry name" value="TSP1"/>
    <property type="match status" value="5"/>
</dbReference>
<dbReference type="Pfam" id="PF06468">
    <property type="entry name" value="Spond_N"/>
    <property type="match status" value="1"/>
</dbReference>
<dbReference type="KEGG" id="vde:111247802"/>
<dbReference type="PANTHER" id="PTHR11311:SF16">
    <property type="entry name" value="SPONDIN-1"/>
    <property type="match status" value="1"/>
</dbReference>
<dbReference type="FunFam" id="2.60.40.2130:FF:000002">
    <property type="entry name" value="Putative Spondin-1"/>
    <property type="match status" value="1"/>
</dbReference>
<dbReference type="Gene3D" id="2.60.40.2130">
    <property type="entry name" value="F-spondin domain"/>
    <property type="match status" value="1"/>
</dbReference>
<feature type="region of interest" description="Disordered" evidence="12">
    <location>
        <begin position="699"/>
        <end position="730"/>
    </location>
</feature>
<dbReference type="SUPFAM" id="SSF57362">
    <property type="entry name" value="BPTI-like"/>
    <property type="match status" value="1"/>
</dbReference>
<dbReference type="Gene3D" id="2.60.40.4060">
    <property type="entry name" value="Reeler domain"/>
    <property type="match status" value="1"/>
</dbReference>
<evidence type="ECO:0000256" key="8">
    <source>
        <dbReference type="ARBA" id="ARBA00022889"/>
    </source>
</evidence>
<dbReference type="InterPro" id="IPR051418">
    <property type="entry name" value="Spondin/Thrombospondin_T1"/>
</dbReference>
<evidence type="ECO:0000256" key="2">
    <source>
        <dbReference type="ARBA" id="ARBA00019594"/>
    </source>
</evidence>
<dbReference type="Pfam" id="PF00090">
    <property type="entry name" value="TSP_1"/>
    <property type="match status" value="2"/>
</dbReference>
<evidence type="ECO:0000256" key="5">
    <source>
        <dbReference type="ARBA" id="ARBA00022723"/>
    </source>
</evidence>
<comment type="subcellular location">
    <subcellularLocation>
        <location evidence="1">Secreted</location>
        <location evidence="1">Extracellular space</location>
        <location evidence="1">Extracellular matrix</location>
    </subcellularLocation>
</comment>
<dbReference type="PROSITE" id="PS00280">
    <property type="entry name" value="BPTI_KUNITZ_1"/>
    <property type="match status" value="1"/>
</dbReference>
<keyword evidence="7" id="KW-0677">Repeat</keyword>
<dbReference type="InterPro" id="IPR002861">
    <property type="entry name" value="Reeler_dom"/>
</dbReference>
<dbReference type="OMA" id="SCETSAW"/>
<accession>A0A7M7JP06</accession>
<evidence type="ECO:0000256" key="7">
    <source>
        <dbReference type="ARBA" id="ARBA00022737"/>
    </source>
</evidence>
<dbReference type="FunCoup" id="A0A7M7JP06">
    <property type="interactions" value="56"/>
</dbReference>
<dbReference type="PROSITE" id="PS50092">
    <property type="entry name" value="TSP1"/>
    <property type="match status" value="4"/>
</dbReference>
<sequence length="849" mass="95731">MVCISRVTLLLEVFSGVRRKLPVHELIFLVLMALCFIDKAAAQLLQLHITDLPSRTARYAPTAICSRKPQGVSSSKLDGTNGFFIEIENFPQKYVPGQTYEVSILGRPLPGASAHQKFVDFTLTVESSDYNRLNPDVGVFKLSSDQLTRFSEDCPYSVTATSTVQKSRASVRWTAPPSGSGCVVFKASVVEEGERWYADDGELTRELCQDFENTDDQGETLEQCCACEEAKYEVAFEGLWSRYTHPKSYPENEWDVRFSNITGASHAASYRIWEYGGFATEGVRHLAETGLTKALETELKLQSGNIRTVIKAQGLRYPNLKKKTFAVFRVDRKNHVVSLLSRMNPSPDWMVGVSSLELCLANCTWVAEKIINLYPWDAGTREGHTYYPETVEQSEPPQRIRKITSSYPPDPEAPFYDETGTPMKPVARLTISRQRLYEKVCGADEERMAGTVDQPIDDMRDECASHEWTAFGPCNQNCVRVRSRAYQFLEKAQAAQCRSTLVHTIPCEECGTFNCETTPWSSWEDCPVTCGRGWRTRHRRFKNKMANKVCSQELMQKIPCEGTLPECTDDVIPSECAVTEWTEWSPCTESCGEGITQRTRLYRDERIATLNQCGVELLQEKACFGDECGSLEPYERCRLPKDEGRACRGQFQRYYYNPDQRKCVHFVYTGCHGNANNFKTYEECRDECEIPLTGDSGDYETSIVSGGPTFPGESDPIQKDSSHSGPGGHRTGGAGSIDCVVSKWTPWSQCSQTCGTSRKERYRRIITPAQNGGRPCPEKLIQRRRCDTPPCPIDCQLSQWTRWGPCSKTCGSGFRERTRSIKRNPRHGGAQCAPTYERTYCEGLSPCRH</sequence>
<evidence type="ECO:0000256" key="10">
    <source>
        <dbReference type="ARBA" id="ARBA00023180"/>
    </source>
</evidence>
<protein>
    <recommendedName>
        <fullName evidence="2">Spondin-1</fullName>
    </recommendedName>
    <alternativeName>
        <fullName evidence="11">F-spondin</fullName>
    </alternativeName>
</protein>
<keyword evidence="4" id="KW-0272">Extracellular matrix</keyword>
<dbReference type="InParanoid" id="A0A7M7JP06"/>
<dbReference type="Pfam" id="PF00014">
    <property type="entry name" value="Kunitz_BPTI"/>
    <property type="match status" value="1"/>
</dbReference>
<dbReference type="EnsemblMetazoa" id="XM_022799205">
    <property type="protein sequence ID" value="XP_022654940"/>
    <property type="gene ID" value="LOC111247802"/>
</dbReference>
<dbReference type="InterPro" id="IPR044004">
    <property type="entry name" value="TSP1_spondin_dom"/>
</dbReference>
<dbReference type="InterPro" id="IPR042307">
    <property type="entry name" value="Reeler_sf"/>
</dbReference>
<keyword evidence="5" id="KW-0479">Metal-binding</keyword>
<dbReference type="GO" id="GO:0031012">
    <property type="term" value="C:extracellular matrix"/>
    <property type="evidence" value="ECO:0007669"/>
    <property type="project" value="TreeGrafter"/>
</dbReference>
<dbReference type="FunFam" id="2.20.100.10:FF:000019">
    <property type="entry name" value="Thrombospondin type 1 domain containing 7A"/>
    <property type="match status" value="1"/>
</dbReference>
<dbReference type="GO" id="GO:0004867">
    <property type="term" value="F:serine-type endopeptidase inhibitor activity"/>
    <property type="evidence" value="ECO:0007669"/>
    <property type="project" value="InterPro"/>
</dbReference>
<dbReference type="SUPFAM" id="SSF82895">
    <property type="entry name" value="TSP-1 type 1 repeat"/>
    <property type="match status" value="4"/>
</dbReference>
<dbReference type="GeneID" id="111247802"/>
<dbReference type="GO" id="GO:0046872">
    <property type="term" value="F:metal ion binding"/>
    <property type="evidence" value="ECO:0007669"/>
    <property type="project" value="UniProtKB-KW"/>
</dbReference>
<dbReference type="NCBIfam" id="NF038123">
    <property type="entry name" value="NF038123_dom"/>
    <property type="match status" value="1"/>
</dbReference>
<dbReference type="AlphaFoldDB" id="A0A7M7JP06"/>
<evidence type="ECO:0000313" key="16">
    <source>
        <dbReference type="EnsemblMetazoa" id="XP_022654941"/>
    </source>
</evidence>
<dbReference type="CDD" id="cd00109">
    <property type="entry name" value="Kunitz-type"/>
    <property type="match status" value="1"/>
</dbReference>
<feature type="domain" description="BPTI/Kunitz inhibitor" evidence="13">
    <location>
        <begin position="637"/>
        <end position="688"/>
    </location>
</feature>
<reference evidence="16" key="1">
    <citation type="submission" date="2021-01" db="UniProtKB">
        <authorList>
            <consortium name="EnsemblMetazoa"/>
        </authorList>
    </citation>
    <scope>IDENTIFICATION</scope>
</reference>
<proteinExistence type="predicted"/>
<dbReference type="PROSITE" id="PS50279">
    <property type="entry name" value="BPTI_KUNITZ_2"/>
    <property type="match status" value="1"/>
</dbReference>
<evidence type="ECO:0000256" key="3">
    <source>
        <dbReference type="ARBA" id="ARBA00022525"/>
    </source>
</evidence>
<keyword evidence="8" id="KW-0130">Cell adhesion</keyword>
<dbReference type="EnsemblMetazoa" id="XM_022799206">
    <property type="protein sequence ID" value="XP_022654941"/>
    <property type="gene ID" value="LOC111247802"/>
</dbReference>
<evidence type="ECO:0000256" key="12">
    <source>
        <dbReference type="SAM" id="MobiDB-lite"/>
    </source>
</evidence>
<feature type="domain" description="Spondin" evidence="15">
    <location>
        <begin position="220"/>
        <end position="411"/>
    </location>
</feature>
<evidence type="ECO:0000256" key="4">
    <source>
        <dbReference type="ARBA" id="ARBA00022530"/>
    </source>
</evidence>
<dbReference type="RefSeq" id="XP_022654941.1">
    <property type="nucleotide sequence ID" value="XM_022799206.1"/>
</dbReference>
<keyword evidence="17" id="KW-1185">Reference proteome</keyword>
<evidence type="ECO:0000256" key="6">
    <source>
        <dbReference type="ARBA" id="ARBA00022729"/>
    </source>
</evidence>
<organism evidence="16 17">
    <name type="scientific">Varroa destructor</name>
    <name type="common">Honeybee mite</name>
    <dbReference type="NCBI Taxonomy" id="109461"/>
    <lineage>
        <taxon>Eukaryota</taxon>
        <taxon>Metazoa</taxon>
        <taxon>Ecdysozoa</taxon>
        <taxon>Arthropoda</taxon>
        <taxon>Chelicerata</taxon>
        <taxon>Arachnida</taxon>
        <taxon>Acari</taxon>
        <taxon>Parasitiformes</taxon>
        <taxon>Mesostigmata</taxon>
        <taxon>Gamasina</taxon>
        <taxon>Dermanyssoidea</taxon>
        <taxon>Varroidae</taxon>
        <taxon>Varroa</taxon>
    </lineage>
</organism>
<evidence type="ECO:0000259" key="14">
    <source>
        <dbReference type="PROSITE" id="PS51019"/>
    </source>
</evidence>
<keyword evidence="6" id="KW-0732">Signal</keyword>
<dbReference type="Gene3D" id="4.10.410.10">
    <property type="entry name" value="Pancreatic trypsin inhibitor Kunitz domain"/>
    <property type="match status" value="1"/>
</dbReference>
<keyword evidence="10" id="KW-0325">Glycoprotein</keyword>